<proteinExistence type="predicted"/>
<evidence type="ECO:0000313" key="2">
    <source>
        <dbReference type="EMBL" id="KIO23364.1"/>
    </source>
</evidence>
<feature type="region of interest" description="Disordered" evidence="1">
    <location>
        <begin position="76"/>
        <end position="195"/>
    </location>
</feature>
<gene>
    <name evidence="2" type="ORF">M407DRAFT_244793</name>
</gene>
<protein>
    <submittedName>
        <fullName evidence="2">Uncharacterized protein</fullName>
    </submittedName>
</protein>
<keyword evidence="3" id="KW-1185">Reference proteome</keyword>
<reference evidence="3" key="2">
    <citation type="submission" date="2015-01" db="EMBL/GenBank/DDBJ databases">
        <title>Evolutionary Origins and Diversification of the Mycorrhizal Mutualists.</title>
        <authorList>
            <consortium name="DOE Joint Genome Institute"/>
            <consortium name="Mycorrhizal Genomics Consortium"/>
            <person name="Kohler A."/>
            <person name="Kuo A."/>
            <person name="Nagy L.G."/>
            <person name="Floudas D."/>
            <person name="Copeland A."/>
            <person name="Barry K.W."/>
            <person name="Cichocki N."/>
            <person name="Veneault-Fourrey C."/>
            <person name="LaButti K."/>
            <person name="Lindquist E.A."/>
            <person name="Lipzen A."/>
            <person name="Lundell T."/>
            <person name="Morin E."/>
            <person name="Murat C."/>
            <person name="Riley R."/>
            <person name="Ohm R."/>
            <person name="Sun H."/>
            <person name="Tunlid A."/>
            <person name="Henrissat B."/>
            <person name="Grigoriev I.V."/>
            <person name="Hibbett D.S."/>
            <person name="Martin F."/>
        </authorList>
    </citation>
    <scope>NUCLEOTIDE SEQUENCE [LARGE SCALE GENOMIC DNA]</scope>
    <source>
        <strain evidence="3">MUT 4182</strain>
    </source>
</reference>
<organism evidence="2 3">
    <name type="scientific">Tulasnella calospora MUT 4182</name>
    <dbReference type="NCBI Taxonomy" id="1051891"/>
    <lineage>
        <taxon>Eukaryota</taxon>
        <taxon>Fungi</taxon>
        <taxon>Dikarya</taxon>
        <taxon>Basidiomycota</taxon>
        <taxon>Agaricomycotina</taxon>
        <taxon>Agaricomycetes</taxon>
        <taxon>Cantharellales</taxon>
        <taxon>Tulasnellaceae</taxon>
        <taxon>Tulasnella</taxon>
    </lineage>
</organism>
<dbReference type="HOGENOM" id="CLU_087386_0_0_1"/>
<dbReference type="STRING" id="1051891.A0A0C3QEF2"/>
<dbReference type="AlphaFoldDB" id="A0A0C3QEF2"/>
<dbReference type="Proteomes" id="UP000054248">
    <property type="component" value="Unassembled WGS sequence"/>
</dbReference>
<dbReference type="OrthoDB" id="4062651at2759"/>
<feature type="compositionally biased region" description="Basic and acidic residues" evidence="1">
    <location>
        <begin position="179"/>
        <end position="195"/>
    </location>
</feature>
<dbReference type="EMBL" id="KN823086">
    <property type="protein sequence ID" value="KIO23364.1"/>
    <property type="molecule type" value="Genomic_DNA"/>
</dbReference>
<name>A0A0C3QEF2_9AGAM</name>
<accession>A0A0C3QEF2</accession>
<evidence type="ECO:0000313" key="3">
    <source>
        <dbReference type="Proteomes" id="UP000054248"/>
    </source>
</evidence>
<sequence length="195" mass="21314">MPATFTESDAVDMSKEKDWAFQIACMDWDKTQIVFTKRELLDFLSSVGVTVDSNLVKIQKLPRYAKFGKFSGETAPVASTKEAPGISGVEEPAPQASPTSASGGFKPTRRVRDAPGGKTSVFFGDDEEEPPVRKPAEPEEPETASPKQQQSEPRRRGGPSLGGVFGDDKPENSFKPTRRVRDNPGGEDHMHDIFS</sequence>
<reference evidence="2 3" key="1">
    <citation type="submission" date="2014-04" db="EMBL/GenBank/DDBJ databases">
        <authorList>
            <consortium name="DOE Joint Genome Institute"/>
            <person name="Kuo A."/>
            <person name="Girlanda M."/>
            <person name="Perotto S."/>
            <person name="Kohler A."/>
            <person name="Nagy L.G."/>
            <person name="Floudas D."/>
            <person name="Copeland A."/>
            <person name="Barry K.W."/>
            <person name="Cichocki N."/>
            <person name="Veneault-Fourrey C."/>
            <person name="LaButti K."/>
            <person name="Lindquist E.A."/>
            <person name="Lipzen A."/>
            <person name="Lundell T."/>
            <person name="Morin E."/>
            <person name="Murat C."/>
            <person name="Sun H."/>
            <person name="Tunlid A."/>
            <person name="Henrissat B."/>
            <person name="Grigoriev I.V."/>
            <person name="Hibbett D.S."/>
            <person name="Martin F."/>
            <person name="Nordberg H.P."/>
            <person name="Cantor M.N."/>
            <person name="Hua S.X."/>
        </authorList>
    </citation>
    <scope>NUCLEOTIDE SEQUENCE [LARGE SCALE GENOMIC DNA]</scope>
    <source>
        <strain evidence="2 3">MUT 4182</strain>
    </source>
</reference>
<evidence type="ECO:0000256" key="1">
    <source>
        <dbReference type="SAM" id="MobiDB-lite"/>
    </source>
</evidence>